<reference evidence="2 3" key="1">
    <citation type="journal article" date="2016" name="Sci. Rep.">
        <title>The genome sequence of the outbreeding globe artichoke constructed de novo incorporating a phase-aware low-pass sequencing strategy of F1 progeny.</title>
        <authorList>
            <person name="Scaglione D."/>
            <person name="Reyes-Chin-Wo S."/>
            <person name="Acquadro A."/>
            <person name="Froenicke L."/>
            <person name="Portis E."/>
            <person name="Beitel C."/>
            <person name="Tirone M."/>
            <person name="Mauro R."/>
            <person name="Lo Monaco A."/>
            <person name="Mauromicale G."/>
            <person name="Faccioli P."/>
            <person name="Cattivelli L."/>
            <person name="Rieseberg L."/>
            <person name="Michelmore R."/>
            <person name="Lanteri S."/>
        </authorList>
    </citation>
    <scope>NUCLEOTIDE SEQUENCE [LARGE SCALE GENOMIC DNA]</scope>
    <source>
        <strain evidence="2">2C</strain>
    </source>
</reference>
<evidence type="ECO:0000256" key="1">
    <source>
        <dbReference type="SAM" id="MobiDB-lite"/>
    </source>
</evidence>
<gene>
    <name evidence="2" type="ORF">Ccrd_025373</name>
</gene>
<evidence type="ECO:0000313" key="3">
    <source>
        <dbReference type="Proteomes" id="UP000243975"/>
    </source>
</evidence>
<dbReference type="AlphaFoldDB" id="A0A103XAZ3"/>
<comment type="caution">
    <text evidence="2">The sequence shown here is derived from an EMBL/GenBank/DDBJ whole genome shotgun (WGS) entry which is preliminary data.</text>
</comment>
<organism evidence="2 3">
    <name type="scientific">Cynara cardunculus var. scolymus</name>
    <name type="common">Globe artichoke</name>
    <name type="synonym">Cynara scolymus</name>
    <dbReference type="NCBI Taxonomy" id="59895"/>
    <lineage>
        <taxon>Eukaryota</taxon>
        <taxon>Viridiplantae</taxon>
        <taxon>Streptophyta</taxon>
        <taxon>Embryophyta</taxon>
        <taxon>Tracheophyta</taxon>
        <taxon>Spermatophyta</taxon>
        <taxon>Magnoliopsida</taxon>
        <taxon>eudicotyledons</taxon>
        <taxon>Gunneridae</taxon>
        <taxon>Pentapetalae</taxon>
        <taxon>asterids</taxon>
        <taxon>campanulids</taxon>
        <taxon>Asterales</taxon>
        <taxon>Asteraceae</taxon>
        <taxon>Carduoideae</taxon>
        <taxon>Cardueae</taxon>
        <taxon>Carduinae</taxon>
        <taxon>Cynara</taxon>
    </lineage>
</organism>
<accession>A0A103XAZ3</accession>
<dbReference type="Proteomes" id="UP000243975">
    <property type="component" value="Unassembled WGS sequence"/>
</dbReference>
<evidence type="ECO:0000313" key="2">
    <source>
        <dbReference type="EMBL" id="KVH87395.1"/>
    </source>
</evidence>
<name>A0A103XAZ3_CYNCS</name>
<proteinExistence type="predicted"/>
<dbReference type="EMBL" id="LEKV01006274">
    <property type="protein sequence ID" value="KVH87395.1"/>
    <property type="molecule type" value="Genomic_DNA"/>
</dbReference>
<feature type="region of interest" description="Disordered" evidence="1">
    <location>
        <begin position="161"/>
        <end position="182"/>
    </location>
</feature>
<protein>
    <submittedName>
        <fullName evidence="2">Uncharacterized protein</fullName>
    </submittedName>
</protein>
<keyword evidence="3" id="KW-1185">Reference proteome</keyword>
<sequence length="182" mass="20849">MSKYEKLKSVTEIVAMKAMQQGMMLMKFPLNWYSSNNKNSSCPINVNTSAAPNKKYCGICQRILIGTGVFWSIKPSDVAISRRFVSTKAAVDMQRTERKRPMPIRCSSVRVQQLYRDTYDKKKSKGNYLCKSAFQQQPFLFMATHQATGRLTYATSSFSSPRNLSSKEEEKRWIKDKTTKGL</sequence>
<dbReference type="Gramene" id="KVH87395">
    <property type="protein sequence ID" value="KVH87395"/>
    <property type="gene ID" value="Ccrd_025373"/>
</dbReference>
<feature type="compositionally biased region" description="Basic and acidic residues" evidence="1">
    <location>
        <begin position="165"/>
        <end position="182"/>
    </location>
</feature>